<dbReference type="AlphaFoldDB" id="A0A381E1B2"/>
<dbReference type="EMBL" id="UFUW01000001">
    <property type="protein sequence ID" value="SUX19557.1"/>
    <property type="molecule type" value="Genomic_DNA"/>
</dbReference>
<name>A0A381E1B2_9GAMM</name>
<evidence type="ECO:0008006" key="4">
    <source>
        <dbReference type="Google" id="ProtNLM"/>
    </source>
</evidence>
<dbReference type="Proteomes" id="UP000254572">
    <property type="component" value="Unassembled WGS sequence"/>
</dbReference>
<evidence type="ECO:0000313" key="3">
    <source>
        <dbReference type="Proteomes" id="UP000254572"/>
    </source>
</evidence>
<dbReference type="RefSeq" id="WP_115610819.1">
    <property type="nucleotide sequence ID" value="NZ_JBHLZC010000001.1"/>
</dbReference>
<sequence length="273" mass="29829">MPQYPYLLLALLGGAACAQTPEQLMQQSAAATYQQQQFQQQQLMNQIQHNMVYCGDANGYGCRQPQQVVDNPRPAEWTMTGLEDRYGGIAIAYKNDIILDNYANPLPFSWEAYRDQTGDLDGMAMNEVSPIGSGSYLPYVAFSAGTFRNQPGSEAAVHAKLREECGEDTCTTAAVYRNTCNAYAAGWLTDYSGVRIYTARQAHHGNTAYGKGYHGHIDAEDWDTARAMVAAPIADALSRCQSDPAVLAASCSARSAKEQAYYCALPGNLGEFR</sequence>
<evidence type="ECO:0000313" key="2">
    <source>
        <dbReference type="EMBL" id="SUX19557.1"/>
    </source>
</evidence>
<proteinExistence type="predicted"/>
<keyword evidence="3" id="KW-1185">Reference proteome</keyword>
<reference evidence="2 3" key="1">
    <citation type="submission" date="2018-06" db="EMBL/GenBank/DDBJ databases">
        <authorList>
            <consortium name="Pathogen Informatics"/>
            <person name="Doyle S."/>
        </authorList>
    </citation>
    <scope>NUCLEOTIDE SEQUENCE [LARGE SCALE GENOMIC DNA]</scope>
    <source>
        <strain evidence="2 3">NCTC13294</strain>
    </source>
</reference>
<feature type="chain" id="PRO_5016755795" description="DUF4189 domain-containing protein" evidence="1">
    <location>
        <begin position="19"/>
        <end position="273"/>
    </location>
</feature>
<accession>A0A381E1B2</accession>
<evidence type="ECO:0000256" key="1">
    <source>
        <dbReference type="SAM" id="SignalP"/>
    </source>
</evidence>
<keyword evidence="1" id="KW-0732">Signal</keyword>
<feature type="signal peptide" evidence="1">
    <location>
        <begin position="1"/>
        <end position="18"/>
    </location>
</feature>
<gene>
    <name evidence="2" type="ORF">NCTC13294_00542</name>
</gene>
<organism evidence="2 3">
    <name type="scientific">Cardiobacterium valvarum</name>
    <dbReference type="NCBI Taxonomy" id="194702"/>
    <lineage>
        <taxon>Bacteria</taxon>
        <taxon>Pseudomonadati</taxon>
        <taxon>Pseudomonadota</taxon>
        <taxon>Gammaproteobacteria</taxon>
        <taxon>Cardiobacteriales</taxon>
        <taxon>Cardiobacteriaceae</taxon>
        <taxon>Cardiobacterium</taxon>
    </lineage>
</organism>
<protein>
    <recommendedName>
        <fullName evidence="4">DUF4189 domain-containing protein</fullName>
    </recommendedName>
</protein>